<dbReference type="HOGENOM" id="CLU_1132133_0_0_3"/>
<feature type="chain" id="PRO_5002858845" evidence="2">
    <location>
        <begin position="24"/>
        <end position="239"/>
    </location>
</feature>
<dbReference type="EMBL" id="CP001291">
    <property type="protein sequence ID" value="ACK73040.1"/>
    <property type="molecule type" value="Genomic_DNA"/>
</dbReference>
<organism evidence="3 4">
    <name type="scientific">Gloeothece citriformis (strain PCC 7424)</name>
    <name type="common">Cyanothece sp. (strain PCC 7424)</name>
    <dbReference type="NCBI Taxonomy" id="65393"/>
    <lineage>
        <taxon>Bacteria</taxon>
        <taxon>Bacillati</taxon>
        <taxon>Cyanobacteriota</taxon>
        <taxon>Cyanophyceae</taxon>
        <taxon>Oscillatoriophycideae</taxon>
        <taxon>Chroococcales</taxon>
        <taxon>Aphanothecaceae</taxon>
        <taxon>Gloeothece</taxon>
        <taxon>Gloeothece citriformis</taxon>
    </lineage>
</organism>
<dbReference type="OrthoDB" id="9836647at2"/>
<feature type="compositionally biased region" description="Low complexity" evidence="1">
    <location>
        <begin position="204"/>
        <end position="213"/>
    </location>
</feature>
<proteinExistence type="predicted"/>
<dbReference type="KEGG" id="cyc:PCC7424_4680"/>
<name>B7KBR2_GLOC7</name>
<accession>B7KBR2</accession>
<evidence type="ECO:0000313" key="3">
    <source>
        <dbReference type="EMBL" id="ACK73040.1"/>
    </source>
</evidence>
<feature type="compositionally biased region" description="Polar residues" evidence="1">
    <location>
        <begin position="184"/>
        <end position="198"/>
    </location>
</feature>
<protein>
    <submittedName>
        <fullName evidence="3">Uncharacterized protein</fullName>
    </submittedName>
</protein>
<keyword evidence="4" id="KW-1185">Reference proteome</keyword>
<feature type="signal peptide" evidence="2">
    <location>
        <begin position="1"/>
        <end position="23"/>
    </location>
</feature>
<evidence type="ECO:0000256" key="1">
    <source>
        <dbReference type="SAM" id="MobiDB-lite"/>
    </source>
</evidence>
<evidence type="ECO:0000313" key="4">
    <source>
        <dbReference type="Proteomes" id="UP000002384"/>
    </source>
</evidence>
<sequence length="239" mass="27000">MLNKLNLFSAATLSLVLSTFAVAPMEAKPVNDLSQDISPQIAQLDDDEAVYEVVYPVGIVRTIEGNIVSVQMMNGQVVAYEVTPTEMETWKLYTGSYVLVDENDNKILDTVYKGQIRSITGSVVTVELENGELQKYGADRRELGAMNLIEGQQLYVTRSQILALAPQPDIDREAYLMNTTPSTSIYQDNQAENTQQPREQAAEYNQPQQTQMNQMYQQPDTIDRQDTYQQTEEPVRGMW</sequence>
<reference evidence="4" key="1">
    <citation type="journal article" date="2011" name="MBio">
        <title>Novel metabolic attributes of the genus Cyanothece, comprising a group of unicellular nitrogen-fixing Cyanobacteria.</title>
        <authorList>
            <person name="Bandyopadhyay A."/>
            <person name="Elvitigala T."/>
            <person name="Welsh E."/>
            <person name="Stockel J."/>
            <person name="Liberton M."/>
            <person name="Min H."/>
            <person name="Sherman L.A."/>
            <person name="Pakrasi H.B."/>
        </authorList>
    </citation>
    <scope>NUCLEOTIDE SEQUENCE [LARGE SCALE GENOMIC DNA]</scope>
    <source>
        <strain evidence="4">PCC 7424</strain>
    </source>
</reference>
<gene>
    <name evidence="3" type="ordered locus">PCC7424_4680</name>
</gene>
<keyword evidence="2" id="KW-0732">Signal</keyword>
<dbReference type="eggNOG" id="ENOG5030QNQ">
    <property type="taxonomic scope" value="Bacteria"/>
</dbReference>
<feature type="region of interest" description="Disordered" evidence="1">
    <location>
        <begin position="184"/>
        <end position="213"/>
    </location>
</feature>
<dbReference type="Proteomes" id="UP000002384">
    <property type="component" value="Chromosome"/>
</dbReference>
<dbReference type="AlphaFoldDB" id="B7KBR2"/>
<evidence type="ECO:0000256" key="2">
    <source>
        <dbReference type="SAM" id="SignalP"/>
    </source>
</evidence>
<dbReference type="RefSeq" id="WP_015956623.1">
    <property type="nucleotide sequence ID" value="NC_011729.1"/>
</dbReference>